<comment type="function">
    <text evidence="2">Catalyzes the condensation of isopentenyl diphosphate (IPP) with allylic pyrophosphates generating different type of terpenoids.</text>
</comment>
<dbReference type="GO" id="GO:0016094">
    <property type="term" value="P:polyprenol biosynthetic process"/>
    <property type="evidence" value="ECO:0007669"/>
    <property type="project" value="TreeGrafter"/>
</dbReference>
<dbReference type="PROSITE" id="PS01066">
    <property type="entry name" value="UPP_SYNTHASE"/>
    <property type="match status" value="1"/>
</dbReference>
<dbReference type="Gene3D" id="3.40.1180.10">
    <property type="entry name" value="Decaprenyl diphosphate synthase-like"/>
    <property type="match status" value="1"/>
</dbReference>
<dbReference type="SUPFAM" id="SSF64005">
    <property type="entry name" value="Undecaprenyl diphosphate synthase"/>
    <property type="match status" value="1"/>
</dbReference>
<feature type="binding site" evidence="2">
    <location>
        <position position="30"/>
    </location>
    <ligand>
        <name>substrate</name>
    </ligand>
</feature>
<keyword evidence="2" id="KW-0479">Metal-binding</keyword>
<dbReference type="EC" id="2.5.1.-" evidence="2"/>
<comment type="caution">
    <text evidence="2">Lacks conserved residue(s) required for the propagation of feature annotation.</text>
</comment>
<proteinExistence type="inferred from homology"/>
<feature type="binding site" evidence="2">
    <location>
        <begin position="14"/>
        <end position="17"/>
    </location>
    <ligand>
        <name>substrate</name>
    </ligand>
</feature>
<dbReference type="AlphaFoldDB" id="A0A1G2DX38"/>
<dbReference type="EMBL" id="MHLV01000009">
    <property type="protein sequence ID" value="OGZ17922.1"/>
    <property type="molecule type" value="Genomic_DNA"/>
</dbReference>
<dbReference type="InterPro" id="IPR001441">
    <property type="entry name" value="UPP_synth-like"/>
</dbReference>
<dbReference type="PANTHER" id="PTHR10291:SF0">
    <property type="entry name" value="DEHYDRODOLICHYL DIPHOSPHATE SYNTHASE 2"/>
    <property type="match status" value="1"/>
</dbReference>
<name>A0A1G2DX38_9BACT</name>
<comment type="similarity">
    <text evidence="2">Belongs to the UPP synthase family.</text>
</comment>
<evidence type="ECO:0000313" key="4">
    <source>
        <dbReference type="Proteomes" id="UP000176752"/>
    </source>
</evidence>
<feature type="binding site" evidence="2">
    <location>
        <begin position="185"/>
        <end position="187"/>
    </location>
    <ligand>
        <name>substrate</name>
    </ligand>
</feature>
<feature type="binding site" evidence="2">
    <location>
        <position position="179"/>
    </location>
    <ligand>
        <name>substrate</name>
    </ligand>
</feature>
<protein>
    <recommendedName>
        <fullName evidence="2">Isoprenyl transferase</fullName>
        <ecNumber evidence="2">2.5.1.-</ecNumber>
    </recommendedName>
</protein>
<comment type="subunit">
    <text evidence="2">Homodimer.</text>
</comment>
<dbReference type="CDD" id="cd00475">
    <property type="entry name" value="Cis_IPPS"/>
    <property type="match status" value="1"/>
</dbReference>
<organism evidence="3 4">
    <name type="scientific">Candidatus Nealsonbacteria bacterium RBG_13_36_15</name>
    <dbReference type="NCBI Taxonomy" id="1801660"/>
    <lineage>
        <taxon>Bacteria</taxon>
        <taxon>Candidatus Nealsoniibacteriota</taxon>
    </lineage>
</organism>
<feature type="binding site" evidence="2">
    <location>
        <position position="13"/>
    </location>
    <ligand>
        <name>Mg(2+)</name>
        <dbReference type="ChEBI" id="CHEBI:18420"/>
    </ligand>
</feature>
<keyword evidence="1 2" id="KW-0808">Transferase</keyword>
<dbReference type="HAMAP" id="MF_01139">
    <property type="entry name" value="ISPT"/>
    <property type="match status" value="1"/>
</dbReference>
<feature type="active site" evidence="2">
    <location>
        <position position="13"/>
    </location>
</feature>
<accession>A0A1G2DX38</accession>
<keyword evidence="2" id="KW-0460">Magnesium</keyword>
<evidence type="ECO:0000256" key="1">
    <source>
        <dbReference type="ARBA" id="ARBA00022679"/>
    </source>
</evidence>
<dbReference type="GO" id="GO:0045547">
    <property type="term" value="F:ditrans,polycis-polyprenyl diphosphate synthase [(2E,6E)-farnesyl diphosphate specific] activity"/>
    <property type="evidence" value="ECO:0007669"/>
    <property type="project" value="TreeGrafter"/>
</dbReference>
<dbReference type="NCBIfam" id="TIGR00055">
    <property type="entry name" value="uppS"/>
    <property type="match status" value="1"/>
</dbReference>
<feature type="binding site" evidence="2">
    <location>
        <position position="18"/>
    </location>
    <ligand>
        <name>substrate</name>
    </ligand>
</feature>
<feature type="binding site" evidence="2">
    <location>
        <position position="198"/>
    </location>
    <ligand>
        <name>Mg(2+)</name>
        <dbReference type="ChEBI" id="CHEBI:18420"/>
    </ligand>
</feature>
<dbReference type="STRING" id="1801660.A2Z78_01815"/>
<feature type="binding site" evidence="2">
    <location>
        <begin position="58"/>
        <end position="60"/>
    </location>
    <ligand>
        <name>substrate</name>
    </ligand>
</feature>
<dbReference type="Pfam" id="PF01255">
    <property type="entry name" value="Prenyltransf"/>
    <property type="match status" value="1"/>
</dbReference>
<feature type="binding site" evidence="2">
    <location>
        <position position="62"/>
    </location>
    <ligand>
        <name>substrate</name>
    </ligand>
</feature>
<dbReference type="Proteomes" id="UP000176752">
    <property type="component" value="Unassembled WGS sequence"/>
</dbReference>
<dbReference type="InterPro" id="IPR018520">
    <property type="entry name" value="UPP_synth-like_CS"/>
</dbReference>
<feature type="active site" description="Proton acceptor" evidence="2">
    <location>
        <position position="61"/>
    </location>
</feature>
<gene>
    <name evidence="3" type="ORF">A2Z78_01815</name>
</gene>
<dbReference type="PANTHER" id="PTHR10291">
    <property type="entry name" value="DEHYDRODOLICHYL DIPHOSPHATE SYNTHASE FAMILY MEMBER"/>
    <property type="match status" value="1"/>
</dbReference>
<dbReference type="InterPro" id="IPR036424">
    <property type="entry name" value="UPP_synth-like_sf"/>
</dbReference>
<dbReference type="FunFam" id="3.40.1180.10:FF:000001">
    <property type="entry name" value="(2E,6E)-farnesyl-diphosphate-specific ditrans,polycis-undecaprenyl-diphosphate synthase"/>
    <property type="match status" value="1"/>
</dbReference>
<comment type="caution">
    <text evidence="3">The sequence shown here is derived from an EMBL/GenBank/DDBJ whole genome shotgun (WGS) entry which is preliminary data.</text>
</comment>
<sequence>MKKIPTHLAIIIDGNRRWAEKKGLPVFEGHRQGLKKVKKIAEWCKERGVKILTLFAFSTENWSRPKAEVNHLMRLLGEAFAKSNIEQANKKGIKIQIIGQRQRLPKYLQKIVEKAESLTKNNKAGVLNIALSYGGRAEITDAMRRMMKGNPRPPKRISEKLVEKHLWTANLPSPDLIIRTGGEHRLSNFLLWQAAYSELYFSKKYWPDFTERDLDKAFETYVIRQRRFGK</sequence>
<reference evidence="3 4" key="1">
    <citation type="journal article" date="2016" name="Nat. Commun.">
        <title>Thousands of microbial genomes shed light on interconnected biogeochemical processes in an aquifer system.</title>
        <authorList>
            <person name="Anantharaman K."/>
            <person name="Brown C.T."/>
            <person name="Hug L.A."/>
            <person name="Sharon I."/>
            <person name="Castelle C.J."/>
            <person name="Probst A.J."/>
            <person name="Thomas B.C."/>
            <person name="Singh A."/>
            <person name="Wilkins M.J."/>
            <person name="Karaoz U."/>
            <person name="Brodie E.L."/>
            <person name="Williams K.H."/>
            <person name="Hubbard S.S."/>
            <person name="Banfield J.F."/>
        </authorList>
    </citation>
    <scope>NUCLEOTIDE SEQUENCE [LARGE SCALE GENOMIC DNA]</scope>
</reference>
<dbReference type="GO" id="GO:0000287">
    <property type="term" value="F:magnesium ion binding"/>
    <property type="evidence" value="ECO:0007669"/>
    <property type="project" value="UniProtKB-UniRule"/>
</dbReference>
<comment type="cofactor">
    <cofactor evidence="2">
        <name>Mg(2+)</name>
        <dbReference type="ChEBI" id="CHEBI:18420"/>
    </cofactor>
    <text evidence="2">Binds 2 magnesium ions per subunit.</text>
</comment>
<evidence type="ECO:0000313" key="3">
    <source>
        <dbReference type="EMBL" id="OGZ17922.1"/>
    </source>
</evidence>
<evidence type="ECO:0000256" key="2">
    <source>
        <dbReference type="HAMAP-Rule" id="MF_01139"/>
    </source>
</evidence>
<feature type="binding site" evidence="2">
    <location>
        <position position="64"/>
    </location>
    <ligand>
        <name>substrate</name>
    </ligand>
</feature>